<reference evidence="1 2" key="1">
    <citation type="journal article" date="2020" name="Phytopathology">
        <title>Genome Sequence Resources of Colletotrichum truncatum, C. plurivorum, C. musicola, and C. sojae: Four Species Pathogenic to Soybean (Glycine max).</title>
        <authorList>
            <person name="Rogerio F."/>
            <person name="Boufleur T.R."/>
            <person name="Ciampi-Guillardi M."/>
            <person name="Sukno S.A."/>
            <person name="Thon M.R."/>
            <person name="Massola Junior N.S."/>
            <person name="Baroncelli R."/>
        </authorList>
    </citation>
    <scope>NUCLEOTIDE SEQUENCE [LARGE SCALE GENOMIC DNA]</scope>
    <source>
        <strain evidence="1 2">LFN0009</strain>
    </source>
</reference>
<evidence type="ECO:0000313" key="2">
    <source>
        <dbReference type="Proteomes" id="UP000652219"/>
    </source>
</evidence>
<dbReference type="EMBL" id="WIGN01000062">
    <property type="protein sequence ID" value="KAF6812554.1"/>
    <property type="molecule type" value="Genomic_DNA"/>
</dbReference>
<comment type="caution">
    <text evidence="1">The sequence shown here is derived from an EMBL/GenBank/DDBJ whole genome shotgun (WGS) entry which is preliminary data.</text>
</comment>
<proteinExistence type="predicted"/>
<keyword evidence="2" id="KW-1185">Reference proteome</keyword>
<dbReference type="AlphaFoldDB" id="A0A8H6MXC9"/>
<evidence type="ECO:0000313" key="1">
    <source>
        <dbReference type="EMBL" id="KAF6812554.1"/>
    </source>
</evidence>
<organism evidence="1 2">
    <name type="scientific">Colletotrichum sojae</name>
    <dbReference type="NCBI Taxonomy" id="2175907"/>
    <lineage>
        <taxon>Eukaryota</taxon>
        <taxon>Fungi</taxon>
        <taxon>Dikarya</taxon>
        <taxon>Ascomycota</taxon>
        <taxon>Pezizomycotina</taxon>
        <taxon>Sordariomycetes</taxon>
        <taxon>Hypocreomycetidae</taxon>
        <taxon>Glomerellales</taxon>
        <taxon>Glomerellaceae</taxon>
        <taxon>Colletotrichum</taxon>
        <taxon>Colletotrichum orchidearum species complex</taxon>
    </lineage>
</organism>
<name>A0A8H6MXC9_9PEZI</name>
<accession>A0A8H6MXC9</accession>
<gene>
    <name evidence="1" type="ORF">CSOJ01_05103</name>
</gene>
<sequence>MGVQDAVVMAKIFLYGCLVDVRTTLAPYLVVHIRRRRRQGLRTLLCVAIGGRRRGALIGGLKACIHGAIDSSGRDGGGEMSPLATPDASGQTAGFSVGVSFLSVKRGDHQRSDATEAFGDGGRGDRRHIIGGGRMTSGISPELLTIAVETASTKCLEWRWWSVPAYLHGYLILSVVLDVFHVDLVNIFEVARKHGPRTFRHAR</sequence>
<protein>
    <submittedName>
        <fullName evidence="1">Uncharacterized protein</fullName>
    </submittedName>
</protein>
<dbReference type="Proteomes" id="UP000652219">
    <property type="component" value="Unassembled WGS sequence"/>
</dbReference>